<accession>A0A7W4VP27</accession>
<reference evidence="3 4" key="1">
    <citation type="submission" date="2020-08" db="EMBL/GenBank/DDBJ databases">
        <title>The Agave Microbiome: Exploring the role of microbial communities in plant adaptations to desert environments.</title>
        <authorList>
            <person name="Partida-Martinez L.P."/>
        </authorList>
    </citation>
    <scope>NUCLEOTIDE SEQUENCE [LARGE SCALE GENOMIC DNA]</scope>
    <source>
        <strain evidence="3 4">AT3.9</strain>
    </source>
</reference>
<dbReference type="Pfam" id="PF16998">
    <property type="entry name" value="17kDa_Anti_2"/>
    <property type="match status" value="1"/>
</dbReference>
<evidence type="ECO:0000256" key="1">
    <source>
        <dbReference type="SAM" id="SignalP"/>
    </source>
</evidence>
<dbReference type="Proteomes" id="UP000532010">
    <property type="component" value="Unassembled WGS sequence"/>
</dbReference>
<organism evidence="3 4">
    <name type="scientific">Microvirga lupini</name>
    <dbReference type="NCBI Taxonomy" id="420324"/>
    <lineage>
        <taxon>Bacteria</taxon>
        <taxon>Pseudomonadati</taxon>
        <taxon>Pseudomonadota</taxon>
        <taxon>Alphaproteobacteria</taxon>
        <taxon>Hyphomicrobiales</taxon>
        <taxon>Methylobacteriaceae</taxon>
        <taxon>Microvirga</taxon>
    </lineage>
</organism>
<evidence type="ECO:0000259" key="2">
    <source>
        <dbReference type="Pfam" id="PF16998"/>
    </source>
</evidence>
<evidence type="ECO:0000313" key="4">
    <source>
        <dbReference type="Proteomes" id="UP000532010"/>
    </source>
</evidence>
<name>A0A7W4VP27_9HYPH</name>
<sequence>MKASALASLGILVLVLAACNQTGAGSVASGVASALDPTGLSGAAVDMARNAEAEADASRVDFTNIAPRLADIAAGDVSQPNFMAAFDQEAVRIMAEQSAKMAQSAAYNAADAALTGGLSLPGSAYNLAMQGAGNAMLAGQLASVRAQMSASIAAGEAQQRAEQLVPDADRPSEARAVLAILNGSAGSSAAWQNPATGASGKVTLQKTDRSSFGGLDCRSFAREWRSGETVRRGDMLACRDKGVWYALS</sequence>
<feature type="signal peptide" evidence="1">
    <location>
        <begin position="1"/>
        <end position="24"/>
    </location>
</feature>
<dbReference type="EMBL" id="JACHWB010000004">
    <property type="protein sequence ID" value="MBB3020252.1"/>
    <property type="molecule type" value="Genomic_DNA"/>
</dbReference>
<protein>
    <submittedName>
        <fullName evidence="3">Surface antigen</fullName>
    </submittedName>
</protein>
<feature type="chain" id="PRO_5030694160" evidence="1">
    <location>
        <begin position="25"/>
        <end position="248"/>
    </location>
</feature>
<keyword evidence="1" id="KW-0732">Signal</keyword>
<dbReference type="InterPro" id="IPR032635">
    <property type="entry name" value="Anti_2"/>
</dbReference>
<gene>
    <name evidence="3" type="ORF">FHR70_003333</name>
</gene>
<comment type="caution">
    <text evidence="3">The sequence shown here is derived from an EMBL/GenBank/DDBJ whole genome shotgun (WGS) entry which is preliminary data.</text>
</comment>
<feature type="domain" description="Surface antigen" evidence="2">
    <location>
        <begin position="146"/>
        <end position="245"/>
    </location>
</feature>
<dbReference type="RefSeq" id="WP_183452077.1">
    <property type="nucleotide sequence ID" value="NZ_JACHWB010000004.1"/>
</dbReference>
<dbReference type="AlphaFoldDB" id="A0A7W4VP27"/>
<evidence type="ECO:0000313" key="3">
    <source>
        <dbReference type="EMBL" id="MBB3020252.1"/>
    </source>
</evidence>
<keyword evidence="4" id="KW-1185">Reference proteome</keyword>
<proteinExistence type="predicted"/>
<dbReference type="PROSITE" id="PS51257">
    <property type="entry name" value="PROKAR_LIPOPROTEIN"/>
    <property type="match status" value="1"/>
</dbReference>